<evidence type="ECO:0000313" key="3">
    <source>
        <dbReference type="Proteomes" id="UP001475781"/>
    </source>
</evidence>
<dbReference type="InterPro" id="IPR055705">
    <property type="entry name" value="DUF7281"/>
</dbReference>
<feature type="domain" description="DUF7281" evidence="1">
    <location>
        <begin position="2"/>
        <end position="67"/>
    </location>
</feature>
<dbReference type="RefSeq" id="WP_117619309.1">
    <property type="nucleotide sequence ID" value="NZ_CP101118.1"/>
</dbReference>
<dbReference type="Pfam" id="PF23947">
    <property type="entry name" value="DUF7281"/>
    <property type="match status" value="1"/>
</dbReference>
<protein>
    <recommendedName>
        <fullName evidence="1">DUF7281 domain-containing protein</fullName>
    </recommendedName>
</protein>
<evidence type="ECO:0000259" key="1">
    <source>
        <dbReference type="Pfam" id="PF23947"/>
    </source>
</evidence>
<sequence>MIPADWGRLIEDEDLREEISQRDAHRRQSRAMTRLKALAKGTDWESVVVAMGEAELAVMQEHLTVRGWLLAGNC</sequence>
<proteinExistence type="predicted"/>
<reference evidence="2 3" key="1">
    <citation type="submission" date="2022-07" db="EMBL/GenBank/DDBJ databases">
        <title>A copper resistant bacterium isolated from sediment samples of deep sea hydrothermal areas.</title>
        <authorList>
            <person name="Zeng X."/>
        </authorList>
    </citation>
    <scope>NUCLEOTIDE SEQUENCE [LARGE SCALE GENOMIC DNA]</scope>
    <source>
        <strain evidence="3">CuT 6</strain>
    </source>
</reference>
<keyword evidence="3" id="KW-1185">Reference proteome</keyword>
<accession>A0ABZ2VZ93</accession>
<name>A0ABZ2VZ93_9GAMM</name>
<gene>
    <name evidence="2" type="ORF">NLK58_15215</name>
</gene>
<evidence type="ECO:0000313" key="2">
    <source>
        <dbReference type="EMBL" id="WZF87678.1"/>
    </source>
</evidence>
<dbReference type="Proteomes" id="UP001475781">
    <property type="component" value="Chromosome"/>
</dbReference>
<organism evidence="2 3">
    <name type="scientific">Marinobacter metalliresistant</name>
    <dbReference type="NCBI Taxonomy" id="2961995"/>
    <lineage>
        <taxon>Bacteria</taxon>
        <taxon>Pseudomonadati</taxon>
        <taxon>Pseudomonadota</taxon>
        <taxon>Gammaproteobacteria</taxon>
        <taxon>Pseudomonadales</taxon>
        <taxon>Marinobacteraceae</taxon>
        <taxon>Marinobacter</taxon>
    </lineage>
</organism>
<dbReference type="EMBL" id="CP101118">
    <property type="protein sequence ID" value="WZF87678.1"/>
    <property type="molecule type" value="Genomic_DNA"/>
</dbReference>